<dbReference type="PROSITE" id="PS51352">
    <property type="entry name" value="THIOREDOXIN_2"/>
    <property type="match status" value="1"/>
</dbReference>
<keyword evidence="2" id="KW-0201">Cytochrome c-type biogenesis</keyword>
<dbReference type="PANTHER" id="PTHR42852">
    <property type="entry name" value="THIOL:DISULFIDE INTERCHANGE PROTEIN DSBE"/>
    <property type="match status" value="1"/>
</dbReference>
<dbReference type="GO" id="GO:0030313">
    <property type="term" value="C:cell envelope"/>
    <property type="evidence" value="ECO:0007669"/>
    <property type="project" value="UniProtKB-SubCell"/>
</dbReference>
<dbReference type="PANTHER" id="PTHR42852:SF6">
    <property type="entry name" value="THIOL:DISULFIDE INTERCHANGE PROTEIN DSBE"/>
    <property type="match status" value="1"/>
</dbReference>
<evidence type="ECO:0000313" key="6">
    <source>
        <dbReference type="EMBL" id="KAA0695893.1"/>
    </source>
</evidence>
<dbReference type="InterPro" id="IPR013766">
    <property type="entry name" value="Thioredoxin_domain"/>
</dbReference>
<evidence type="ECO:0000259" key="5">
    <source>
        <dbReference type="PROSITE" id="PS51352"/>
    </source>
</evidence>
<organism evidence="6 7">
    <name type="scientific">Halopseudomonas laoshanensis</name>
    <dbReference type="NCBI Taxonomy" id="2268758"/>
    <lineage>
        <taxon>Bacteria</taxon>
        <taxon>Pseudomonadati</taxon>
        <taxon>Pseudomonadota</taxon>
        <taxon>Gammaproteobacteria</taxon>
        <taxon>Pseudomonadales</taxon>
        <taxon>Pseudomonadaceae</taxon>
        <taxon>Halopseudomonas</taxon>
    </lineage>
</organism>
<keyword evidence="7" id="KW-1185">Reference proteome</keyword>
<dbReference type="Pfam" id="PF00578">
    <property type="entry name" value="AhpC-TSA"/>
    <property type="match status" value="1"/>
</dbReference>
<feature type="domain" description="Thioredoxin" evidence="5">
    <location>
        <begin position="18"/>
        <end position="155"/>
    </location>
</feature>
<dbReference type="InterPro" id="IPR017937">
    <property type="entry name" value="Thioredoxin_CS"/>
</dbReference>
<keyword evidence="3" id="KW-1015">Disulfide bond</keyword>
<evidence type="ECO:0000256" key="3">
    <source>
        <dbReference type="ARBA" id="ARBA00023157"/>
    </source>
</evidence>
<dbReference type="InterPro" id="IPR036249">
    <property type="entry name" value="Thioredoxin-like_sf"/>
</dbReference>
<evidence type="ECO:0000256" key="2">
    <source>
        <dbReference type="ARBA" id="ARBA00022748"/>
    </source>
</evidence>
<proteinExistence type="predicted"/>
<comment type="caution">
    <text evidence="6">The sequence shown here is derived from an EMBL/GenBank/DDBJ whole genome shotgun (WGS) entry which is preliminary data.</text>
</comment>
<dbReference type="CDD" id="cd02966">
    <property type="entry name" value="TlpA_like_family"/>
    <property type="match status" value="1"/>
</dbReference>
<reference evidence="6 7" key="1">
    <citation type="submission" date="2018-07" db="EMBL/GenBank/DDBJ databases">
        <title>Pseudomonas laoshanensis sp. nov., isolated from soil.</title>
        <authorList>
            <person name="Sun J."/>
            <person name="Yu L."/>
            <person name="Wang M."/>
            <person name="Zhang C."/>
        </authorList>
    </citation>
    <scope>NUCLEOTIDE SEQUENCE [LARGE SCALE GENOMIC DNA]</scope>
    <source>
        <strain evidence="6 7">Y22</strain>
    </source>
</reference>
<gene>
    <name evidence="6" type="ORF">DT594_00510</name>
</gene>
<dbReference type="OrthoDB" id="9796554at2"/>
<dbReference type="GO" id="GO:0016209">
    <property type="term" value="F:antioxidant activity"/>
    <property type="evidence" value="ECO:0007669"/>
    <property type="project" value="InterPro"/>
</dbReference>
<dbReference type="InterPro" id="IPR000866">
    <property type="entry name" value="AhpC/TSA"/>
</dbReference>
<name>A0A7V7KWS9_9GAMM</name>
<dbReference type="PROSITE" id="PS00194">
    <property type="entry name" value="THIOREDOXIN_1"/>
    <property type="match status" value="1"/>
</dbReference>
<evidence type="ECO:0000313" key="7">
    <source>
        <dbReference type="Proteomes" id="UP000463138"/>
    </source>
</evidence>
<dbReference type="GO" id="GO:0015036">
    <property type="term" value="F:disulfide oxidoreductase activity"/>
    <property type="evidence" value="ECO:0007669"/>
    <property type="project" value="UniProtKB-ARBA"/>
</dbReference>
<dbReference type="EMBL" id="QOVF01000001">
    <property type="protein sequence ID" value="KAA0695893.1"/>
    <property type="molecule type" value="Genomic_DNA"/>
</dbReference>
<evidence type="ECO:0000256" key="1">
    <source>
        <dbReference type="ARBA" id="ARBA00004196"/>
    </source>
</evidence>
<accession>A0A7V7KWS9</accession>
<keyword evidence="4" id="KW-0676">Redox-active center</keyword>
<dbReference type="GO" id="GO:0017004">
    <property type="term" value="P:cytochrome complex assembly"/>
    <property type="evidence" value="ECO:0007669"/>
    <property type="project" value="UniProtKB-KW"/>
</dbReference>
<sequence length="155" mass="17181">MIFSHVGSHIRHWRMPLVLIGCMVLAACGGERWSDQDGNAYSAADLEGRWLVVNYWAEWCAPCRDELPELNALNKVAEDIQVVGIHFDAYEGAELLELSERMDIRFPVLGHDFAAAYALPLPQVLPTTYIINPAGELAHTLQGPQDEAGLLALIQ</sequence>
<evidence type="ECO:0000256" key="4">
    <source>
        <dbReference type="ARBA" id="ARBA00023284"/>
    </source>
</evidence>
<dbReference type="Proteomes" id="UP000463138">
    <property type="component" value="Unassembled WGS sequence"/>
</dbReference>
<dbReference type="SUPFAM" id="SSF52833">
    <property type="entry name" value="Thioredoxin-like"/>
    <property type="match status" value="1"/>
</dbReference>
<dbReference type="RefSeq" id="WP_149330901.1">
    <property type="nucleotide sequence ID" value="NZ_QOVF01000001.1"/>
</dbReference>
<dbReference type="Gene3D" id="3.40.30.10">
    <property type="entry name" value="Glutaredoxin"/>
    <property type="match status" value="1"/>
</dbReference>
<dbReference type="InterPro" id="IPR050553">
    <property type="entry name" value="Thioredoxin_ResA/DsbE_sf"/>
</dbReference>
<dbReference type="AlphaFoldDB" id="A0A7V7KWS9"/>
<comment type="subcellular location">
    <subcellularLocation>
        <location evidence="1">Cell envelope</location>
    </subcellularLocation>
</comment>
<protein>
    <submittedName>
        <fullName evidence="6">TlpA family protein disulfide reductase</fullName>
    </submittedName>
</protein>